<gene>
    <name evidence="2" type="ORF">PhaeoP66_00371</name>
</gene>
<organism evidence="2 3">
    <name type="scientific">Phaeobacter inhibens</name>
    <dbReference type="NCBI Taxonomy" id="221822"/>
    <lineage>
        <taxon>Bacteria</taxon>
        <taxon>Pseudomonadati</taxon>
        <taxon>Pseudomonadota</taxon>
        <taxon>Alphaproteobacteria</taxon>
        <taxon>Rhodobacterales</taxon>
        <taxon>Roseobacteraceae</taxon>
        <taxon>Phaeobacter</taxon>
    </lineage>
</organism>
<protein>
    <submittedName>
        <fullName evidence="2">Uncharacterized protein</fullName>
    </submittedName>
</protein>
<evidence type="ECO:0000313" key="3">
    <source>
        <dbReference type="Proteomes" id="UP000236536"/>
    </source>
</evidence>
<feature type="coiled-coil region" evidence="1">
    <location>
        <begin position="166"/>
        <end position="251"/>
    </location>
</feature>
<accession>A0ABM6RA59</accession>
<evidence type="ECO:0000256" key="1">
    <source>
        <dbReference type="SAM" id="Coils"/>
    </source>
</evidence>
<evidence type="ECO:0000313" key="2">
    <source>
        <dbReference type="EMBL" id="AUQ93193.1"/>
    </source>
</evidence>
<proteinExistence type="predicted"/>
<sequence>MAAAKAGFLYIGDVNFVYIPHMTHKTLQKGQFMSQSQFDEMVRASQAKVSESQQKITALTSRIETARAKISAGEDASIDIENATLDDVHAHTEVMNANIAELIMGLDDVTTAFSKDFDEMRSKTGWESFVGFFSRGKSDSMRQERMRTASIDDKLQDLIAKSDVIVKLLEGQLATLEDQREKVQVNLSATLDDREFTVQELEAVRAEIVALDPRIIELENKISVEQDAAARTKLETELADLNAKYNAMVQDEQVKLAKSQTLERYIEKGKTWVDSLQNQAATQMVLINKLQTDTAQRVVLYDALTKSLKTAQQQDVAHRINEIGVQTDKEAQTAMAAIGTATNQKMADMLESHEDNMVFARDVLEKKAKADERFARRFAAIVEKHDKNLYGG</sequence>
<reference evidence="2 3" key="1">
    <citation type="journal article" date="2017" name="Genome Biol. Evol.">
        <title>Trajectories and Drivers of Genome Evolution in Surface-Associated Marine Phaeobacter.</title>
        <authorList>
            <person name="Freese H.M."/>
            <person name="Sikorski J."/>
            <person name="Bunk B."/>
            <person name="Scheuner C."/>
            <person name="Meier-Kolthoff J.P."/>
            <person name="Sproer C."/>
            <person name="Gram L."/>
            <person name="Overmann J."/>
        </authorList>
    </citation>
    <scope>NUCLEOTIDE SEQUENCE [LARGE SCALE GENOMIC DNA]</scope>
    <source>
        <strain evidence="2 3">P66</strain>
    </source>
</reference>
<name>A0ABM6RA59_9RHOB</name>
<dbReference type="EMBL" id="CP010705">
    <property type="protein sequence ID" value="AUQ93193.1"/>
    <property type="molecule type" value="Genomic_DNA"/>
</dbReference>
<keyword evidence="1" id="KW-0175">Coiled coil</keyword>
<reference evidence="2 3" key="2">
    <citation type="journal article" date="2017" name="Int. J. Syst. Evol. Microbiol.">
        <title>Adaptation of Surface-Associated Bacteria to the Open Ocean: A Genomically Distinct Subpopulation of Phaeobacter gallaeciensis Colonizes Pacific Mesozooplankton.</title>
        <authorList>
            <person name="Freese H.M."/>
            <person name="Methner A."/>
            <person name="Overmann J."/>
        </authorList>
    </citation>
    <scope>NUCLEOTIDE SEQUENCE [LARGE SCALE GENOMIC DNA]</scope>
    <source>
        <strain evidence="2 3">P66</strain>
    </source>
</reference>
<dbReference type="Proteomes" id="UP000236536">
    <property type="component" value="Chromosome"/>
</dbReference>
<keyword evidence="3" id="KW-1185">Reference proteome</keyword>